<reference evidence="1 2" key="1">
    <citation type="submission" date="2020-04" db="EMBL/GenBank/DDBJ databases">
        <authorList>
            <person name="De Canck E."/>
        </authorList>
    </citation>
    <scope>NUCLEOTIDE SEQUENCE [LARGE SCALE GENOMIC DNA]</scope>
    <source>
        <strain evidence="1 2">LMG 22037</strain>
    </source>
</reference>
<evidence type="ECO:0000313" key="1">
    <source>
        <dbReference type="EMBL" id="CAB3743189.1"/>
    </source>
</evidence>
<sequence length="80" mass="8700">MPRTPMTVWRVEATRPASGDIAGMLARPRWSAKNAIVCWRRSSQVPDDRGEFAGRPGAAVATSWGVRKAAIARSGFASMR</sequence>
<dbReference type="Proteomes" id="UP000494249">
    <property type="component" value="Unassembled WGS sequence"/>
</dbReference>
<gene>
    <name evidence="1" type="ORF">LMG22037_06666</name>
</gene>
<organism evidence="1 2">
    <name type="scientific">Paraburkholderia phenoliruptrix</name>
    <dbReference type="NCBI Taxonomy" id="252970"/>
    <lineage>
        <taxon>Bacteria</taxon>
        <taxon>Pseudomonadati</taxon>
        <taxon>Pseudomonadota</taxon>
        <taxon>Betaproteobacteria</taxon>
        <taxon>Burkholderiales</taxon>
        <taxon>Burkholderiaceae</taxon>
        <taxon>Paraburkholderia</taxon>
    </lineage>
</organism>
<name>A0A6J5CQL6_9BURK</name>
<protein>
    <submittedName>
        <fullName evidence="1">Uncharacterized protein</fullName>
    </submittedName>
</protein>
<dbReference type="AlphaFoldDB" id="A0A6J5CQL6"/>
<accession>A0A6J5CQL6</accession>
<dbReference type="EMBL" id="CADIKB010000103">
    <property type="protein sequence ID" value="CAB3743189.1"/>
    <property type="molecule type" value="Genomic_DNA"/>
</dbReference>
<evidence type="ECO:0000313" key="2">
    <source>
        <dbReference type="Proteomes" id="UP000494249"/>
    </source>
</evidence>
<proteinExistence type="predicted"/>